<name>A0AA45WU59_9CLOT</name>
<protein>
    <submittedName>
        <fullName evidence="2">PucR C-terminal helix-turn-helix domain-containing protein</fullName>
    </submittedName>
</protein>
<dbReference type="InterPro" id="IPR025736">
    <property type="entry name" value="PucR_C-HTH_dom"/>
</dbReference>
<dbReference type="EMBL" id="FXUF01000002">
    <property type="protein sequence ID" value="SMP45630.1"/>
    <property type="molecule type" value="Genomic_DNA"/>
</dbReference>
<dbReference type="Proteomes" id="UP001158066">
    <property type="component" value="Unassembled WGS sequence"/>
</dbReference>
<evidence type="ECO:0000313" key="2">
    <source>
        <dbReference type="EMBL" id="SMP45630.1"/>
    </source>
</evidence>
<dbReference type="InterPro" id="IPR042070">
    <property type="entry name" value="PucR_C-HTH_sf"/>
</dbReference>
<dbReference type="PANTHER" id="PTHR33744:SF1">
    <property type="entry name" value="DNA-BINDING TRANSCRIPTIONAL ACTIVATOR ADER"/>
    <property type="match status" value="1"/>
</dbReference>
<dbReference type="InterPro" id="IPR051448">
    <property type="entry name" value="CdaR-like_regulators"/>
</dbReference>
<sequence length="503" mass="57979">MRFCQLIDLLQKSYEMEVLKTPVFSEEFKQIQVLTDASRQCEAHTLYFCKDMKQIQLVNSPIMIFVTKTPSSVPDSAFMVIIKEKDFANILSLSRHYLMEDLKAESDLYQFAEAALNGESIPKLINTAAGILGNALILSDANLNIIAHATNFEIMDPLWAENLERRYCTDEFKKKVLENEQMANWSKKDDDAIIIQLEGDPQPKLVSRVVENGRLVGGITMIEHHTPLQHFHFKLLHRVGVILFKKLEDNLYKGGQNSLPSTILYNLLDSSEFGDGAPLPTFDFPQTMQAIVARFLHPISNRHIKRTVTMELEQIFPKGYSIQYKGYIGIVVESISDSQKQKLRNLSHYREVSFGISWPFHHIGDFKRHFNQCIQAIKYAEVLETPDRILEYTDFAYYHLLHSYSGNLSLDHFCHPVLNTLKAYDRVNNSDLYHTLYTYLLCDKNLRQTAANLFIHKNSLTYRLNRIKELTGLDFNHSATIFALIDSFRIQIYLDSIFSNSSP</sequence>
<proteinExistence type="predicted"/>
<evidence type="ECO:0000259" key="1">
    <source>
        <dbReference type="Pfam" id="PF13556"/>
    </source>
</evidence>
<evidence type="ECO:0000313" key="3">
    <source>
        <dbReference type="Proteomes" id="UP001158066"/>
    </source>
</evidence>
<accession>A0AA45WU59</accession>
<feature type="domain" description="PucR C-terminal helix-turn-helix" evidence="1">
    <location>
        <begin position="432"/>
        <end position="484"/>
    </location>
</feature>
<dbReference type="Gene3D" id="1.10.10.2840">
    <property type="entry name" value="PucR C-terminal helix-turn-helix domain"/>
    <property type="match status" value="1"/>
</dbReference>
<keyword evidence="3" id="KW-1185">Reference proteome</keyword>
<organism evidence="2 3">
    <name type="scientific">Anoxynatronum buryatiense</name>
    <dbReference type="NCBI Taxonomy" id="489973"/>
    <lineage>
        <taxon>Bacteria</taxon>
        <taxon>Bacillati</taxon>
        <taxon>Bacillota</taxon>
        <taxon>Clostridia</taxon>
        <taxon>Eubacteriales</taxon>
        <taxon>Clostridiaceae</taxon>
        <taxon>Anoxynatronum</taxon>
    </lineage>
</organism>
<comment type="caution">
    <text evidence="2">The sequence shown here is derived from an EMBL/GenBank/DDBJ whole genome shotgun (WGS) entry which is preliminary data.</text>
</comment>
<dbReference type="Pfam" id="PF13556">
    <property type="entry name" value="HTH_30"/>
    <property type="match status" value="1"/>
</dbReference>
<gene>
    <name evidence="2" type="ORF">SAMN06296020_102332</name>
</gene>
<dbReference type="PANTHER" id="PTHR33744">
    <property type="entry name" value="CARBOHYDRATE DIACID REGULATOR"/>
    <property type="match status" value="1"/>
</dbReference>
<reference evidence="2" key="1">
    <citation type="submission" date="2017-05" db="EMBL/GenBank/DDBJ databases">
        <authorList>
            <person name="Varghese N."/>
            <person name="Submissions S."/>
        </authorList>
    </citation>
    <scope>NUCLEOTIDE SEQUENCE</scope>
    <source>
        <strain evidence="2">Su22</strain>
    </source>
</reference>
<dbReference type="AlphaFoldDB" id="A0AA45WU59"/>